<evidence type="ECO:0000256" key="10">
    <source>
        <dbReference type="ARBA" id="ARBA00022741"/>
    </source>
</evidence>
<evidence type="ECO:0000256" key="14">
    <source>
        <dbReference type="PIRNR" id="PIRNR006135"/>
    </source>
</evidence>
<evidence type="ECO:0000256" key="11">
    <source>
        <dbReference type="ARBA" id="ARBA00022777"/>
    </source>
</evidence>
<keyword evidence="9 14" id="KW-0808">Transferase</keyword>
<dbReference type="GO" id="GO:0043752">
    <property type="term" value="F:adenosylcobinamide kinase activity"/>
    <property type="evidence" value="ECO:0007669"/>
    <property type="project" value="UniProtKB-EC"/>
</dbReference>
<evidence type="ECO:0000256" key="13">
    <source>
        <dbReference type="ARBA" id="ARBA00023134"/>
    </source>
</evidence>
<comment type="pathway">
    <text evidence="5 14">Cofactor biosynthesis; adenosylcobalamin biosynthesis; adenosylcobalamin from cob(II)yrinate a,c-diamide: step 6/7.</text>
</comment>
<dbReference type="RefSeq" id="WP_227178419.1">
    <property type="nucleotide sequence ID" value="NZ_JAJBZT010000002.1"/>
</dbReference>
<dbReference type="CDD" id="cd00544">
    <property type="entry name" value="CobU"/>
    <property type="match status" value="1"/>
</dbReference>
<comment type="similarity">
    <text evidence="7 14">Belongs to the CobU/CobP family.</text>
</comment>
<dbReference type="SUPFAM" id="SSF52540">
    <property type="entry name" value="P-loop containing nucleoside triphosphate hydrolases"/>
    <property type="match status" value="1"/>
</dbReference>
<evidence type="ECO:0000313" key="16">
    <source>
        <dbReference type="Proteomes" id="UP001165395"/>
    </source>
</evidence>
<keyword evidence="11 14" id="KW-0418">Kinase</keyword>
<evidence type="ECO:0000313" key="15">
    <source>
        <dbReference type="EMBL" id="MCB6182563.1"/>
    </source>
</evidence>
<protein>
    <recommendedName>
        <fullName evidence="14">Bifunctional adenosylcobalamin biosynthesis protein</fullName>
        <ecNumber evidence="14">2.7.1.156</ecNumber>
        <ecNumber evidence="14">2.7.7.62</ecNumber>
    </recommendedName>
</protein>
<keyword evidence="15" id="KW-0548">Nucleotidyltransferase</keyword>
<dbReference type="GO" id="GO:0008820">
    <property type="term" value="F:cobinamide phosphate guanylyltransferase activity"/>
    <property type="evidence" value="ECO:0007669"/>
    <property type="project" value="UniProtKB-EC"/>
</dbReference>
<dbReference type="InterPro" id="IPR027417">
    <property type="entry name" value="P-loop_NTPase"/>
</dbReference>
<keyword evidence="12 14" id="KW-0067">ATP-binding</keyword>
<dbReference type="EC" id="2.7.7.62" evidence="14"/>
<keyword evidence="8 14" id="KW-0169">Cobalamin biosynthesis</keyword>
<evidence type="ECO:0000256" key="1">
    <source>
        <dbReference type="ARBA" id="ARBA00000312"/>
    </source>
</evidence>
<evidence type="ECO:0000256" key="9">
    <source>
        <dbReference type="ARBA" id="ARBA00022679"/>
    </source>
</evidence>
<organism evidence="15 16">
    <name type="scientific">Leeia speluncae</name>
    <dbReference type="NCBI Taxonomy" id="2884804"/>
    <lineage>
        <taxon>Bacteria</taxon>
        <taxon>Pseudomonadati</taxon>
        <taxon>Pseudomonadota</taxon>
        <taxon>Betaproteobacteria</taxon>
        <taxon>Neisseriales</taxon>
        <taxon>Leeiaceae</taxon>
        <taxon>Leeia</taxon>
    </lineage>
</organism>
<dbReference type="Gene3D" id="3.40.50.300">
    <property type="entry name" value="P-loop containing nucleotide triphosphate hydrolases"/>
    <property type="match status" value="1"/>
</dbReference>
<comment type="catalytic activity">
    <reaction evidence="2 14">
        <text>adenosylcob(III)inamide phosphate + GTP + H(+) = adenosylcob(III)inamide-GDP + diphosphate</text>
        <dbReference type="Rhea" id="RHEA:22712"/>
        <dbReference type="ChEBI" id="CHEBI:15378"/>
        <dbReference type="ChEBI" id="CHEBI:33019"/>
        <dbReference type="ChEBI" id="CHEBI:37565"/>
        <dbReference type="ChEBI" id="CHEBI:58502"/>
        <dbReference type="ChEBI" id="CHEBI:60487"/>
        <dbReference type="EC" id="2.7.7.62"/>
    </reaction>
</comment>
<dbReference type="PIRSF" id="PIRSF006135">
    <property type="entry name" value="CobU"/>
    <property type="match status" value="1"/>
</dbReference>
<proteinExistence type="inferred from homology"/>
<comment type="caution">
    <text evidence="15">The sequence shown here is derived from an EMBL/GenBank/DDBJ whole genome shotgun (WGS) entry which is preliminary data.</text>
</comment>
<comment type="function">
    <text evidence="4 14">Catalyzes ATP-dependent phosphorylation of adenosylcobinamide and addition of GMP to adenosylcobinamide phosphate.</text>
</comment>
<evidence type="ECO:0000256" key="6">
    <source>
        <dbReference type="ARBA" id="ARBA00005159"/>
    </source>
</evidence>
<dbReference type="NCBIfam" id="NF004469">
    <property type="entry name" value="PRK05800.1"/>
    <property type="match status" value="1"/>
</dbReference>
<dbReference type="PANTHER" id="PTHR34848">
    <property type="match status" value="1"/>
</dbReference>
<dbReference type="Proteomes" id="UP001165395">
    <property type="component" value="Unassembled WGS sequence"/>
</dbReference>
<evidence type="ECO:0000256" key="2">
    <source>
        <dbReference type="ARBA" id="ARBA00000711"/>
    </source>
</evidence>
<dbReference type="PANTHER" id="PTHR34848:SF1">
    <property type="entry name" value="BIFUNCTIONAL ADENOSYLCOBALAMIN BIOSYNTHESIS PROTEIN COBU"/>
    <property type="match status" value="1"/>
</dbReference>
<dbReference type="Pfam" id="PF02283">
    <property type="entry name" value="CobU"/>
    <property type="match status" value="1"/>
</dbReference>
<accession>A0ABS8D3F5</accession>
<dbReference type="EC" id="2.7.1.156" evidence="14"/>
<evidence type="ECO:0000256" key="7">
    <source>
        <dbReference type="ARBA" id="ARBA00007490"/>
    </source>
</evidence>
<comment type="catalytic activity">
    <reaction evidence="3">
        <text>adenosylcob(III)inamide + GTP = adenosylcob(III)inamide phosphate + GDP + H(+)</text>
        <dbReference type="Rhea" id="RHEA:15765"/>
        <dbReference type="ChEBI" id="CHEBI:2480"/>
        <dbReference type="ChEBI" id="CHEBI:15378"/>
        <dbReference type="ChEBI" id="CHEBI:37565"/>
        <dbReference type="ChEBI" id="CHEBI:58189"/>
        <dbReference type="ChEBI" id="CHEBI:58502"/>
        <dbReference type="EC" id="2.7.1.156"/>
    </reaction>
</comment>
<evidence type="ECO:0000256" key="12">
    <source>
        <dbReference type="ARBA" id="ARBA00022840"/>
    </source>
</evidence>
<comment type="pathway">
    <text evidence="6 14">Cofactor biosynthesis; adenosylcobalamin biosynthesis; adenosylcobalamin from cob(II)yrinate a,c-diamide: step 5/7.</text>
</comment>
<evidence type="ECO:0000256" key="8">
    <source>
        <dbReference type="ARBA" id="ARBA00022573"/>
    </source>
</evidence>
<keyword evidence="10 14" id="KW-0547">Nucleotide-binding</keyword>
<dbReference type="InterPro" id="IPR003203">
    <property type="entry name" value="CobU/CobP"/>
</dbReference>
<keyword evidence="13 14" id="KW-0342">GTP-binding</keyword>
<sequence>MSSTLILGGRRSGKSRRAQALAEAYSDVVYIATATAWDEEMVERIAHHQSDRPSSWKTVESPLLLAETLLEYDHSGRCLLVDCLTLWQTNLLLLDNPQLMRQEVKALQALLPKLSAEVLLVSNEVGWSIVPENALARQFADEVGRLHQQLAACCNRVELVVAGIPVTIKAEEK</sequence>
<evidence type="ECO:0000256" key="4">
    <source>
        <dbReference type="ARBA" id="ARBA00003889"/>
    </source>
</evidence>
<reference evidence="15" key="1">
    <citation type="submission" date="2021-10" db="EMBL/GenBank/DDBJ databases">
        <title>The complete genome sequence of Leeia sp. TBRC 13508.</title>
        <authorList>
            <person name="Charoenyingcharoen P."/>
            <person name="Yukphan P."/>
        </authorList>
    </citation>
    <scope>NUCLEOTIDE SEQUENCE</scope>
    <source>
        <strain evidence="15">TBRC 13508</strain>
    </source>
</reference>
<evidence type="ECO:0000256" key="5">
    <source>
        <dbReference type="ARBA" id="ARBA00004692"/>
    </source>
</evidence>
<gene>
    <name evidence="15" type="primary">cobU</name>
    <name evidence="15" type="ORF">LIN78_03235</name>
</gene>
<evidence type="ECO:0000256" key="3">
    <source>
        <dbReference type="ARBA" id="ARBA00001522"/>
    </source>
</evidence>
<keyword evidence="16" id="KW-1185">Reference proteome</keyword>
<dbReference type="EMBL" id="JAJBZT010000002">
    <property type="protein sequence ID" value="MCB6182563.1"/>
    <property type="molecule type" value="Genomic_DNA"/>
</dbReference>
<comment type="catalytic activity">
    <reaction evidence="1 14">
        <text>adenosylcob(III)inamide + ATP = adenosylcob(III)inamide phosphate + ADP + H(+)</text>
        <dbReference type="Rhea" id="RHEA:15769"/>
        <dbReference type="ChEBI" id="CHEBI:2480"/>
        <dbReference type="ChEBI" id="CHEBI:15378"/>
        <dbReference type="ChEBI" id="CHEBI:30616"/>
        <dbReference type="ChEBI" id="CHEBI:58502"/>
        <dbReference type="ChEBI" id="CHEBI:456216"/>
        <dbReference type="EC" id="2.7.1.156"/>
    </reaction>
</comment>
<name>A0ABS8D3F5_9NEIS</name>